<dbReference type="InterPro" id="IPR050816">
    <property type="entry name" value="Flavin-dep_Halogenase_NPB"/>
</dbReference>
<dbReference type="InterPro" id="IPR036188">
    <property type="entry name" value="FAD/NAD-bd_sf"/>
</dbReference>
<evidence type="ECO:0000256" key="1">
    <source>
        <dbReference type="SAM" id="MobiDB-lite"/>
    </source>
</evidence>
<organism evidence="3 4">
    <name type="scientific">Coralloluteibacterium thermophilum</name>
    <dbReference type="NCBI Taxonomy" id="2707049"/>
    <lineage>
        <taxon>Bacteria</taxon>
        <taxon>Pseudomonadati</taxon>
        <taxon>Pseudomonadota</taxon>
        <taxon>Gammaproteobacteria</taxon>
        <taxon>Lysobacterales</taxon>
        <taxon>Lysobacteraceae</taxon>
        <taxon>Coralloluteibacterium</taxon>
    </lineage>
</organism>
<dbReference type="EMBL" id="JBHSGG010000002">
    <property type="protein sequence ID" value="MFC4726893.1"/>
    <property type="molecule type" value="Genomic_DNA"/>
</dbReference>
<keyword evidence="4" id="KW-1185">Reference proteome</keyword>
<dbReference type="RefSeq" id="WP_377002853.1">
    <property type="nucleotide sequence ID" value="NZ_JBHSGG010000002.1"/>
</dbReference>
<gene>
    <name evidence="3" type="ORF">ACFO3Q_01700</name>
</gene>
<dbReference type="Gene3D" id="3.50.50.60">
    <property type="entry name" value="FAD/NAD(P)-binding domain"/>
    <property type="match status" value="1"/>
</dbReference>
<reference evidence="4" key="1">
    <citation type="journal article" date="2019" name="Int. J. Syst. Evol. Microbiol.">
        <title>The Global Catalogue of Microorganisms (GCM) 10K type strain sequencing project: providing services to taxonomists for standard genome sequencing and annotation.</title>
        <authorList>
            <consortium name="The Broad Institute Genomics Platform"/>
            <consortium name="The Broad Institute Genome Sequencing Center for Infectious Disease"/>
            <person name="Wu L."/>
            <person name="Ma J."/>
        </authorList>
    </citation>
    <scope>NUCLEOTIDE SEQUENCE [LARGE SCALE GENOMIC DNA]</scope>
    <source>
        <strain evidence="4">CGMCC 1.13574</strain>
    </source>
</reference>
<feature type="compositionally biased region" description="Basic and acidic residues" evidence="1">
    <location>
        <begin position="1"/>
        <end position="10"/>
    </location>
</feature>
<feature type="compositionally biased region" description="Low complexity" evidence="1">
    <location>
        <begin position="19"/>
        <end position="36"/>
    </location>
</feature>
<name>A0ABV9NIP5_9GAMM</name>
<accession>A0ABV9NIP5</accession>
<keyword evidence="3" id="KW-0560">Oxidoreductase</keyword>
<protein>
    <submittedName>
        <fullName evidence="3">NAD(P)/FAD-dependent oxidoreductase</fullName>
        <ecNumber evidence="3">1.-.-.-</ecNumber>
    </submittedName>
</protein>
<dbReference type="Pfam" id="PF01494">
    <property type="entry name" value="FAD_binding_3"/>
    <property type="match status" value="1"/>
</dbReference>
<dbReference type="PANTHER" id="PTHR43747">
    <property type="entry name" value="FAD-BINDING PROTEIN"/>
    <property type="match status" value="1"/>
</dbReference>
<feature type="domain" description="FAD-binding" evidence="2">
    <location>
        <begin position="45"/>
        <end position="359"/>
    </location>
</feature>
<evidence type="ECO:0000259" key="2">
    <source>
        <dbReference type="Pfam" id="PF01494"/>
    </source>
</evidence>
<evidence type="ECO:0000313" key="3">
    <source>
        <dbReference type="EMBL" id="MFC4726893.1"/>
    </source>
</evidence>
<feature type="region of interest" description="Disordered" evidence="1">
    <location>
        <begin position="1"/>
        <end position="36"/>
    </location>
</feature>
<proteinExistence type="predicted"/>
<dbReference type="GO" id="GO:0016491">
    <property type="term" value="F:oxidoreductase activity"/>
    <property type="evidence" value="ECO:0007669"/>
    <property type="project" value="UniProtKB-KW"/>
</dbReference>
<dbReference type="PANTHER" id="PTHR43747:SF1">
    <property type="entry name" value="SLR1998 PROTEIN"/>
    <property type="match status" value="1"/>
</dbReference>
<evidence type="ECO:0000313" key="4">
    <source>
        <dbReference type="Proteomes" id="UP001595892"/>
    </source>
</evidence>
<comment type="caution">
    <text evidence="3">The sequence shown here is derived from an EMBL/GenBank/DDBJ whole genome shotgun (WGS) entry which is preliminary data.</text>
</comment>
<dbReference type="EC" id="1.-.-.-" evidence="3"/>
<sequence>MRDALARAMERPLTPVHDAPSALPSASDATAAAAPRPGAAAVETTDVLVVGGGPGGSTVATLLARRGWRVVLLEKARHPRFHIGESLLPMNMPILKRLGVYEQVAAIGVRKLGADFPLDATRYNTFRFSRALDPKADHAFQVRRADFDQLLFAHARGAGVDAREGVRVLRVALPAAEDGTATVDAVGEDGTALRFEARHVVDASGRDAFLGGKLGLKRKNPVHQSAAVFSHYRGVARRPGEDAGNITVQRFEHGWMWLIPLPDDVMSVGAVCYPEYLKTRRGDTEGFLQRTLESVPAVAARMAGAERVAPVHVTGNYSYTCTRMTGPGWTLVGDAYAFLDPIFSSGVFLAMHGAERAADLVDASLRAPATAPRLRRRFERDLKRGLDEFSWFITRFNAPAVRELFRKPRNAWQIEQAVIAMLAGDVFDAPRVRRRLRAFRVLYGITALGRLRESFGNWRRRRRQRTVEIVDETLQRDGS</sequence>
<dbReference type="Proteomes" id="UP001595892">
    <property type="component" value="Unassembled WGS sequence"/>
</dbReference>
<dbReference type="InterPro" id="IPR002938">
    <property type="entry name" value="FAD-bd"/>
</dbReference>
<dbReference type="SUPFAM" id="SSF51905">
    <property type="entry name" value="FAD/NAD(P)-binding domain"/>
    <property type="match status" value="1"/>
</dbReference>